<dbReference type="InterPro" id="IPR042101">
    <property type="entry name" value="SRP54_N_sf"/>
</dbReference>
<dbReference type="EMBL" id="LGRX02035151">
    <property type="protein sequence ID" value="KAK3236158.1"/>
    <property type="molecule type" value="Genomic_DNA"/>
</dbReference>
<dbReference type="GO" id="GO:0005525">
    <property type="term" value="F:GTP binding"/>
    <property type="evidence" value="ECO:0007669"/>
    <property type="project" value="InterPro"/>
</dbReference>
<dbReference type="AlphaFoldDB" id="A0AAE0BGE4"/>
<comment type="caution">
    <text evidence="2">The sequence shown here is derived from an EMBL/GenBank/DDBJ whole genome shotgun (WGS) entry which is preliminary data.</text>
</comment>
<feature type="domain" description="Signal recognition particle SRP54 helical bundle" evidence="1">
    <location>
        <begin position="98"/>
        <end position="134"/>
    </location>
</feature>
<gene>
    <name evidence="2" type="ORF">CYMTET_53685</name>
</gene>
<evidence type="ECO:0000313" key="3">
    <source>
        <dbReference type="Proteomes" id="UP001190700"/>
    </source>
</evidence>
<proteinExistence type="predicted"/>
<reference evidence="2 3" key="1">
    <citation type="journal article" date="2015" name="Genome Biol. Evol.">
        <title>Comparative Genomics of a Bacterivorous Green Alga Reveals Evolutionary Causalities and Consequences of Phago-Mixotrophic Mode of Nutrition.</title>
        <authorList>
            <person name="Burns J.A."/>
            <person name="Paasch A."/>
            <person name="Narechania A."/>
            <person name="Kim E."/>
        </authorList>
    </citation>
    <scope>NUCLEOTIDE SEQUENCE [LARGE SCALE GENOMIC DNA]</scope>
    <source>
        <strain evidence="2 3">PLY_AMNH</strain>
    </source>
</reference>
<dbReference type="Proteomes" id="UP001190700">
    <property type="component" value="Unassembled WGS sequence"/>
</dbReference>
<dbReference type="SUPFAM" id="SSF47364">
    <property type="entry name" value="Domain of the SRP/SRP receptor G-proteins"/>
    <property type="match status" value="1"/>
</dbReference>
<name>A0AAE0BGE4_9CHLO</name>
<organism evidence="2 3">
    <name type="scientific">Cymbomonas tetramitiformis</name>
    <dbReference type="NCBI Taxonomy" id="36881"/>
    <lineage>
        <taxon>Eukaryota</taxon>
        <taxon>Viridiplantae</taxon>
        <taxon>Chlorophyta</taxon>
        <taxon>Pyramimonadophyceae</taxon>
        <taxon>Pyramimonadales</taxon>
        <taxon>Pyramimonadaceae</taxon>
        <taxon>Cymbomonas</taxon>
    </lineage>
</organism>
<evidence type="ECO:0000313" key="2">
    <source>
        <dbReference type="EMBL" id="KAK3236158.1"/>
    </source>
</evidence>
<dbReference type="Gene3D" id="1.20.120.140">
    <property type="entry name" value="Signal recognition particle SRP54, nucleotide-binding domain"/>
    <property type="match status" value="1"/>
</dbReference>
<sequence>MAFSCRTTLPVINAALQNGHPLKRQFHSFKLKGKGNHNVSGRRCNLSCRASEAGILGKLGRVLKEKALADYNRVFTGTSKTREGLKIVDELLTYWKLDESDDLLDELEEALLVSDFGPACSMKIVDIIREEVLHSQGKRRSQR</sequence>
<dbReference type="InterPro" id="IPR036225">
    <property type="entry name" value="SRP/SRP_N"/>
</dbReference>
<dbReference type="Pfam" id="PF02881">
    <property type="entry name" value="SRP54_N"/>
    <property type="match status" value="1"/>
</dbReference>
<protein>
    <recommendedName>
        <fullName evidence="1">Signal recognition particle SRP54 helical bundle domain-containing protein</fullName>
    </recommendedName>
</protein>
<dbReference type="InterPro" id="IPR013822">
    <property type="entry name" value="Signal_recog_particl_SRP54_hlx"/>
</dbReference>
<dbReference type="GO" id="GO:0006614">
    <property type="term" value="P:SRP-dependent cotranslational protein targeting to membrane"/>
    <property type="evidence" value="ECO:0007669"/>
    <property type="project" value="InterPro"/>
</dbReference>
<accession>A0AAE0BGE4</accession>
<keyword evidence="3" id="KW-1185">Reference proteome</keyword>
<evidence type="ECO:0000259" key="1">
    <source>
        <dbReference type="Pfam" id="PF02881"/>
    </source>
</evidence>